<dbReference type="EMBL" id="CAOQHR010000002">
    <property type="protein sequence ID" value="CAI6300281.1"/>
    <property type="molecule type" value="Genomic_DNA"/>
</dbReference>
<dbReference type="Proteomes" id="UP001152607">
    <property type="component" value="Unassembled WGS sequence"/>
</dbReference>
<dbReference type="AlphaFoldDB" id="A0A9W4XLT7"/>
<sequence length="132" mass="14877">MSIAIAHQADAVFDPVSDACQHHPPASGIVHSAVSASPPWPPPIPHVTCVCPWSSPPNTTSKNKQEEQKTTDMGRFNHGRRLLMMVTRSLCIHGTPIRVEQSRYLRYCFASRRVCRRRSLFERDFARVTQAP</sequence>
<feature type="region of interest" description="Disordered" evidence="1">
    <location>
        <begin position="55"/>
        <end position="74"/>
    </location>
</feature>
<accession>A0A9W4XLT7</accession>
<name>A0A9W4XLT7_9PLEO</name>
<evidence type="ECO:0000313" key="3">
    <source>
        <dbReference type="Proteomes" id="UP001152607"/>
    </source>
</evidence>
<keyword evidence="3" id="KW-1185">Reference proteome</keyword>
<protein>
    <submittedName>
        <fullName evidence="2">Uncharacterized protein</fullName>
    </submittedName>
</protein>
<organism evidence="2 3">
    <name type="scientific">Periconia digitata</name>
    <dbReference type="NCBI Taxonomy" id="1303443"/>
    <lineage>
        <taxon>Eukaryota</taxon>
        <taxon>Fungi</taxon>
        <taxon>Dikarya</taxon>
        <taxon>Ascomycota</taxon>
        <taxon>Pezizomycotina</taxon>
        <taxon>Dothideomycetes</taxon>
        <taxon>Pleosporomycetidae</taxon>
        <taxon>Pleosporales</taxon>
        <taxon>Massarineae</taxon>
        <taxon>Periconiaceae</taxon>
        <taxon>Periconia</taxon>
    </lineage>
</organism>
<proteinExistence type="predicted"/>
<feature type="compositionally biased region" description="Basic and acidic residues" evidence="1">
    <location>
        <begin position="63"/>
        <end position="72"/>
    </location>
</feature>
<evidence type="ECO:0000313" key="2">
    <source>
        <dbReference type="EMBL" id="CAI6300281.1"/>
    </source>
</evidence>
<evidence type="ECO:0000256" key="1">
    <source>
        <dbReference type="SAM" id="MobiDB-lite"/>
    </source>
</evidence>
<gene>
    <name evidence="2" type="ORF">PDIGIT_LOCUS2809</name>
</gene>
<reference evidence="2" key="1">
    <citation type="submission" date="2023-01" db="EMBL/GenBank/DDBJ databases">
        <authorList>
            <person name="Van Ghelder C."/>
            <person name="Rancurel C."/>
        </authorList>
    </citation>
    <scope>NUCLEOTIDE SEQUENCE</scope>
    <source>
        <strain evidence="2">CNCM I-4278</strain>
    </source>
</reference>
<comment type="caution">
    <text evidence="2">The sequence shown here is derived from an EMBL/GenBank/DDBJ whole genome shotgun (WGS) entry which is preliminary data.</text>
</comment>